<dbReference type="InterPro" id="IPR018655">
    <property type="entry name" value="DUF2086"/>
</dbReference>
<name>A0A2W5FJY3_9HYPH</name>
<evidence type="ECO:0000313" key="1">
    <source>
        <dbReference type="EMBL" id="PZP54087.1"/>
    </source>
</evidence>
<dbReference type="EMBL" id="QFOL01000004">
    <property type="protein sequence ID" value="PZP54087.1"/>
    <property type="molecule type" value="Genomic_DNA"/>
</dbReference>
<dbReference type="AlphaFoldDB" id="A0A2W5FJY3"/>
<accession>A0A2W5FJY3</accession>
<dbReference type="Proteomes" id="UP000249769">
    <property type="component" value="Unassembled WGS sequence"/>
</dbReference>
<sequence length="248" mass="27806">MATLQAEKTRPSNLSPAARVNQIDWDRMAKDLADGGSAVACQLLTREECEALTDLYPQNGIFRSRVVMARYAFGKGEYQYFSYPLPDLVGELRTALYQHLAPIANGWNERMRINTFYPPEHADYLDVCHRAGQKRPTPLLLEYGAGDYCCMHQDLYGDLAFPMQVVILLAEPERDFTGGEFLLVEQNPRGLSKAEVVPLRQGDAVAFAVNHRPAKSARGTARVNLRHGVSRLHSGHRHTLGIIFHDAK</sequence>
<comment type="caution">
    <text evidence="1">The sequence shown here is derived from an EMBL/GenBank/DDBJ whole genome shotgun (WGS) entry which is preliminary data.</text>
</comment>
<protein>
    <submittedName>
        <fullName evidence="1">Proline hydroxylase</fullName>
    </submittedName>
</protein>
<reference evidence="1 2" key="1">
    <citation type="submission" date="2017-08" db="EMBL/GenBank/DDBJ databases">
        <title>Infants hospitalized years apart are colonized by the same room-sourced microbial strains.</title>
        <authorList>
            <person name="Brooks B."/>
            <person name="Olm M.R."/>
            <person name="Firek B.A."/>
            <person name="Baker R."/>
            <person name="Thomas B.C."/>
            <person name="Morowitz M.J."/>
            <person name="Banfield J.F."/>
        </authorList>
    </citation>
    <scope>NUCLEOTIDE SEQUENCE [LARGE SCALE GENOMIC DNA]</scope>
    <source>
        <strain evidence="1">S2_009_000_R2_73</strain>
    </source>
</reference>
<dbReference type="Gene3D" id="2.60.120.620">
    <property type="entry name" value="q2cbj1_9rhob like domain"/>
    <property type="match status" value="1"/>
</dbReference>
<evidence type="ECO:0000313" key="2">
    <source>
        <dbReference type="Proteomes" id="UP000249769"/>
    </source>
</evidence>
<organism evidence="1 2">
    <name type="scientific">Agrobacterium fabrum</name>
    <dbReference type="NCBI Taxonomy" id="1176649"/>
    <lineage>
        <taxon>Bacteria</taxon>
        <taxon>Pseudomonadati</taxon>
        <taxon>Pseudomonadota</taxon>
        <taxon>Alphaproteobacteria</taxon>
        <taxon>Hyphomicrobiales</taxon>
        <taxon>Rhizobiaceae</taxon>
        <taxon>Rhizobium/Agrobacterium group</taxon>
        <taxon>Agrobacterium</taxon>
        <taxon>Agrobacterium tumefaciens complex</taxon>
    </lineage>
</organism>
<proteinExistence type="predicted"/>
<dbReference type="Pfam" id="PF09859">
    <property type="entry name" value="Oxygenase-NA"/>
    <property type="match status" value="1"/>
</dbReference>
<gene>
    <name evidence="1" type="ORF">DI595_01225</name>
</gene>